<accession>A0A8J3A6D4</accession>
<sequence length="104" mass="11957">MAEQNQQTDQTPEEGEPHRGYPGKQPDYDAFHVRDGNNGKSYWNRVGIAYKHKDEKGLTIDLDSVPVDGKITLRERAEQIMDQRDKSQQTAPQQAQERNHGPQR</sequence>
<gene>
    <name evidence="2" type="ORF">GCM10011355_30410</name>
</gene>
<feature type="compositionally biased region" description="Basic and acidic residues" evidence="1">
    <location>
        <begin position="77"/>
        <end position="87"/>
    </location>
</feature>
<protein>
    <submittedName>
        <fullName evidence="2">Uncharacterized protein</fullName>
    </submittedName>
</protein>
<evidence type="ECO:0000313" key="3">
    <source>
        <dbReference type="Proteomes" id="UP000621856"/>
    </source>
</evidence>
<dbReference type="EMBL" id="BMGZ01000004">
    <property type="protein sequence ID" value="GGI00942.1"/>
    <property type="molecule type" value="Genomic_DNA"/>
</dbReference>
<evidence type="ECO:0000313" key="2">
    <source>
        <dbReference type="EMBL" id="GGI00942.1"/>
    </source>
</evidence>
<organism evidence="2 3">
    <name type="scientific">Aquisalinus luteolus</name>
    <dbReference type="NCBI Taxonomy" id="1566827"/>
    <lineage>
        <taxon>Bacteria</taxon>
        <taxon>Pseudomonadati</taxon>
        <taxon>Pseudomonadota</taxon>
        <taxon>Alphaproteobacteria</taxon>
        <taxon>Parvularculales</taxon>
        <taxon>Parvularculaceae</taxon>
        <taxon>Aquisalinus</taxon>
    </lineage>
</organism>
<feature type="compositionally biased region" description="Basic and acidic residues" evidence="1">
    <location>
        <begin position="26"/>
        <end position="35"/>
    </location>
</feature>
<dbReference type="Proteomes" id="UP000621856">
    <property type="component" value="Unassembled WGS sequence"/>
</dbReference>
<reference evidence="2" key="1">
    <citation type="journal article" date="2014" name="Int. J. Syst. Evol. Microbiol.">
        <title>Complete genome sequence of Corynebacterium casei LMG S-19264T (=DSM 44701T), isolated from a smear-ripened cheese.</title>
        <authorList>
            <consortium name="US DOE Joint Genome Institute (JGI-PGF)"/>
            <person name="Walter F."/>
            <person name="Albersmeier A."/>
            <person name="Kalinowski J."/>
            <person name="Ruckert C."/>
        </authorList>
    </citation>
    <scope>NUCLEOTIDE SEQUENCE</scope>
    <source>
        <strain evidence="2">CGMCC 1.14984</strain>
    </source>
</reference>
<reference evidence="2" key="2">
    <citation type="submission" date="2020-09" db="EMBL/GenBank/DDBJ databases">
        <authorList>
            <person name="Sun Q."/>
            <person name="Zhou Y."/>
        </authorList>
    </citation>
    <scope>NUCLEOTIDE SEQUENCE</scope>
    <source>
        <strain evidence="2">CGMCC 1.14984</strain>
    </source>
</reference>
<feature type="compositionally biased region" description="Polar residues" evidence="1">
    <location>
        <begin position="1"/>
        <end position="10"/>
    </location>
</feature>
<name>A0A8J3A6D4_9PROT</name>
<dbReference type="RefSeq" id="WP_188544146.1">
    <property type="nucleotide sequence ID" value="NZ_BMGZ01000004.1"/>
</dbReference>
<evidence type="ECO:0000256" key="1">
    <source>
        <dbReference type="SAM" id="MobiDB-lite"/>
    </source>
</evidence>
<comment type="caution">
    <text evidence="2">The sequence shown here is derived from an EMBL/GenBank/DDBJ whole genome shotgun (WGS) entry which is preliminary data.</text>
</comment>
<dbReference type="AlphaFoldDB" id="A0A8J3A6D4"/>
<proteinExistence type="predicted"/>
<feature type="region of interest" description="Disordered" evidence="1">
    <location>
        <begin position="77"/>
        <end position="104"/>
    </location>
</feature>
<feature type="region of interest" description="Disordered" evidence="1">
    <location>
        <begin position="1"/>
        <end position="35"/>
    </location>
</feature>